<dbReference type="Proteomes" id="UP000315995">
    <property type="component" value="Chromosome"/>
</dbReference>
<proteinExistence type="predicted"/>
<name>A0A4Y6PNJ4_PERCE</name>
<dbReference type="Gene3D" id="3.40.220.10">
    <property type="entry name" value="Leucine Aminopeptidase, subunit E, domain 1"/>
    <property type="match status" value="1"/>
</dbReference>
<reference evidence="2 3" key="1">
    <citation type="submission" date="2019-06" db="EMBL/GenBank/DDBJ databases">
        <title>Persicimonas caeni gen. nov., sp. nov., a predatory bacterium isolated from solar saltern.</title>
        <authorList>
            <person name="Wang S."/>
        </authorList>
    </citation>
    <scope>NUCLEOTIDE SEQUENCE [LARGE SCALE GENOMIC DNA]</scope>
    <source>
        <strain evidence="2 3">YN101</strain>
    </source>
</reference>
<dbReference type="NCBIfam" id="NF001664">
    <property type="entry name" value="PRK00431.1-6"/>
    <property type="match status" value="1"/>
</dbReference>
<dbReference type="PANTHER" id="PTHR11106">
    <property type="entry name" value="GANGLIOSIDE INDUCED DIFFERENTIATION ASSOCIATED PROTEIN 2-RELATED"/>
    <property type="match status" value="1"/>
</dbReference>
<accession>A0A4Y6PNJ4</accession>
<feature type="domain" description="Macro" evidence="1">
    <location>
        <begin position="1"/>
        <end position="180"/>
    </location>
</feature>
<dbReference type="Pfam" id="PF01661">
    <property type="entry name" value="Macro"/>
    <property type="match status" value="1"/>
</dbReference>
<dbReference type="PROSITE" id="PS51154">
    <property type="entry name" value="MACRO"/>
    <property type="match status" value="1"/>
</dbReference>
<dbReference type="AlphaFoldDB" id="A0A4Y6PNJ4"/>
<evidence type="ECO:0000259" key="1">
    <source>
        <dbReference type="PROSITE" id="PS51154"/>
    </source>
</evidence>
<dbReference type="OrthoDB" id="6194521at2"/>
<dbReference type="InterPro" id="IPR002589">
    <property type="entry name" value="Macro_dom"/>
</dbReference>
<dbReference type="CDD" id="cd02908">
    <property type="entry name" value="Macro_OAADPr_deacetylase"/>
    <property type="match status" value="1"/>
</dbReference>
<evidence type="ECO:0000313" key="2">
    <source>
        <dbReference type="EMBL" id="QDG49881.1"/>
    </source>
</evidence>
<dbReference type="SMART" id="SM00506">
    <property type="entry name" value="A1pp"/>
    <property type="match status" value="1"/>
</dbReference>
<dbReference type="RefSeq" id="WP_141196378.1">
    <property type="nucleotide sequence ID" value="NZ_CP041186.1"/>
</dbReference>
<dbReference type="EMBL" id="CP041186">
    <property type="protein sequence ID" value="QDG49881.1"/>
    <property type="molecule type" value="Genomic_DNA"/>
</dbReference>
<gene>
    <name evidence="2" type="ORF">FIV42_03730</name>
</gene>
<organism evidence="2 3">
    <name type="scientific">Persicimonas caeni</name>
    <dbReference type="NCBI Taxonomy" id="2292766"/>
    <lineage>
        <taxon>Bacteria</taxon>
        <taxon>Deltaproteobacteria</taxon>
        <taxon>Bradymonadales</taxon>
        <taxon>Bradymonadaceae</taxon>
        <taxon>Persicimonas</taxon>
    </lineage>
</organism>
<dbReference type="PANTHER" id="PTHR11106:SF27">
    <property type="entry name" value="MACRO DOMAIN-CONTAINING PROTEIN"/>
    <property type="match status" value="1"/>
</dbReference>
<sequence>MHVEVNGTTLRLVQGDITNQRVDAVVNAANSSLMGGGGVDGAIHRKGGPEILEACKKVREEMGGAKLPTGEAVTTTAGNMPVEKVIHTVGPVWKGGDAGEYELLANAYRHSLEQAAEHGLKTVAFPSISTGAYGFPIEEAAEVAIETIREFLENHPDTFDEVRMVLFSVDDLQEYERALM</sequence>
<dbReference type="InterPro" id="IPR043472">
    <property type="entry name" value="Macro_dom-like"/>
</dbReference>
<protein>
    <submittedName>
        <fullName evidence="2">O-acetyl-ADP-ribose deacetylase</fullName>
    </submittedName>
</protein>
<keyword evidence="3" id="KW-1185">Reference proteome</keyword>
<accession>A0A5B8XYZ7</accession>
<dbReference type="SUPFAM" id="SSF52949">
    <property type="entry name" value="Macro domain-like"/>
    <property type="match status" value="1"/>
</dbReference>
<evidence type="ECO:0000313" key="3">
    <source>
        <dbReference type="Proteomes" id="UP000315995"/>
    </source>
</evidence>